<keyword evidence="2" id="KW-1185">Reference proteome</keyword>
<protein>
    <recommendedName>
        <fullName evidence="3">Transposase</fullName>
    </recommendedName>
</protein>
<dbReference type="RefSeq" id="WP_017741256.1">
    <property type="nucleotide sequence ID" value="NZ_KQ976354.1"/>
</dbReference>
<evidence type="ECO:0000313" key="2">
    <source>
        <dbReference type="Proteomes" id="UP000076925"/>
    </source>
</evidence>
<proteinExistence type="predicted"/>
<dbReference type="AlphaFoldDB" id="A0A139XH33"/>
<evidence type="ECO:0008006" key="3">
    <source>
        <dbReference type="Google" id="ProtNLM"/>
    </source>
</evidence>
<dbReference type="STRING" id="128403.WA1_02165"/>
<accession>A0A139XH33</accession>
<sequence>MALKRKKGYSIESKTARFTLKRDGIDLDETKEAFNELVSFYFAVVATHPEGTDKANEYYKVYEGLTLGEKPQYPLPFDAPSVFRRAAIKKAIGAYKSWKTHYDKWSSRPPRHRKHRPPVQPRSFNFNPVFYSGMWKEDTGNSIMLKVRRNHAWIWMKFQYQSYDFGAAWSKVSPTVTLKGGQAYLDFTIEKYVPATGGLKTVIGQSDLRICCVDLDLDGNIATCTVLETDDNGVVHEISRMTVSGHAAHVSRRKRDLGRIARKMNQTGSFDKGFASTLFAKISRRERNEGFRIANEIVEFAHRHGCKVIVFEHLGNLKPKRGKYSKRSNQKRAYWLKGKVVDRVRRIAYQRYGILTARVNPKDTSRLCAVNGVEVWRGNHYLPTLLEFCQPYQYGGKCFATVTGQRGSSALNAARNVGLRFLSRRFDKPTLAVEKAGIVRKAMPVKAGCDKVASKVGG</sequence>
<comment type="caution">
    <text evidence="1">The sequence shown here is derived from an EMBL/GenBank/DDBJ whole genome shotgun (WGS) entry which is preliminary data.</text>
</comment>
<dbReference type="Proteomes" id="UP000076925">
    <property type="component" value="Unassembled WGS sequence"/>
</dbReference>
<dbReference type="OrthoDB" id="516826at2"/>
<dbReference type="EMBL" id="ANNX02000012">
    <property type="protein sequence ID" value="KYC43973.1"/>
    <property type="molecule type" value="Genomic_DNA"/>
</dbReference>
<organism evidence="1 2">
    <name type="scientific">Scytonema hofmannii PCC 7110</name>
    <dbReference type="NCBI Taxonomy" id="128403"/>
    <lineage>
        <taxon>Bacteria</taxon>
        <taxon>Bacillati</taxon>
        <taxon>Cyanobacteriota</taxon>
        <taxon>Cyanophyceae</taxon>
        <taxon>Nostocales</taxon>
        <taxon>Scytonemataceae</taxon>
        <taxon>Scytonema</taxon>
    </lineage>
</organism>
<name>A0A139XH33_9CYAN</name>
<reference evidence="1 2" key="1">
    <citation type="journal article" date="2013" name="Genome Biol. Evol.">
        <title>Genomes of Stigonematalean cyanobacteria (subsection V) and the evolution of oxygenic photosynthesis from prokaryotes to plastids.</title>
        <authorList>
            <person name="Dagan T."/>
            <person name="Roettger M."/>
            <person name="Stucken K."/>
            <person name="Landan G."/>
            <person name="Koch R."/>
            <person name="Major P."/>
            <person name="Gould S.B."/>
            <person name="Goremykin V.V."/>
            <person name="Rippka R."/>
            <person name="Tandeau de Marsac N."/>
            <person name="Gugger M."/>
            <person name="Lockhart P.J."/>
            <person name="Allen J.F."/>
            <person name="Brune I."/>
            <person name="Maus I."/>
            <person name="Puhler A."/>
            <person name="Martin W.F."/>
        </authorList>
    </citation>
    <scope>NUCLEOTIDE SEQUENCE [LARGE SCALE GENOMIC DNA]</scope>
    <source>
        <strain evidence="1 2">PCC 7110</strain>
    </source>
</reference>
<evidence type="ECO:0000313" key="1">
    <source>
        <dbReference type="EMBL" id="KYC43973.1"/>
    </source>
</evidence>
<gene>
    <name evidence="1" type="ORF">WA1_02165</name>
</gene>